<dbReference type="EMBL" id="AWWI01000182">
    <property type="protein sequence ID" value="PIL13719.1"/>
    <property type="molecule type" value="Genomic_DNA"/>
</dbReference>
<keyword evidence="4" id="KW-1185">Reference proteome</keyword>
<evidence type="ECO:0000313" key="4">
    <source>
        <dbReference type="Proteomes" id="UP000231259"/>
    </source>
</evidence>
<comment type="similarity">
    <text evidence="1">Belongs to the virb1 family.</text>
</comment>
<evidence type="ECO:0000256" key="1">
    <source>
        <dbReference type="ARBA" id="ARBA00009387"/>
    </source>
</evidence>
<feature type="domain" description="Transglycosylase SLT" evidence="2">
    <location>
        <begin position="37"/>
        <end position="111"/>
    </location>
</feature>
<accession>A0A2G8QWS1</accession>
<dbReference type="InterPro" id="IPR008258">
    <property type="entry name" value="Transglycosylase_SLT_dom_1"/>
</dbReference>
<gene>
    <name evidence="3" type="ORF">P775_27535</name>
</gene>
<protein>
    <recommendedName>
        <fullName evidence="2">Transglycosylase SLT domain-containing protein</fullName>
    </recommendedName>
</protein>
<dbReference type="AlphaFoldDB" id="A0A2G8QWS1"/>
<dbReference type="SUPFAM" id="SSF53955">
    <property type="entry name" value="Lysozyme-like"/>
    <property type="match status" value="1"/>
</dbReference>
<dbReference type="InterPro" id="IPR023346">
    <property type="entry name" value="Lysozyme-like_dom_sf"/>
</dbReference>
<comment type="caution">
    <text evidence="3">The sequence shown here is derived from an EMBL/GenBank/DDBJ whole genome shotgun (WGS) entry which is preliminary data.</text>
</comment>
<name>A0A2G8QWS1_9RHOB</name>
<evidence type="ECO:0000313" key="3">
    <source>
        <dbReference type="EMBL" id="PIL13719.1"/>
    </source>
</evidence>
<proteinExistence type="inferred from homology"/>
<dbReference type="Gene3D" id="1.10.530.10">
    <property type="match status" value="1"/>
</dbReference>
<reference evidence="3 4" key="1">
    <citation type="submission" date="2013-09" db="EMBL/GenBank/DDBJ databases">
        <title>Genome sequencing of Phaeobacter antarcticus sp. nov. SM1211.</title>
        <authorList>
            <person name="Zhang X.-Y."/>
            <person name="Liu C."/>
            <person name="Chen X.-L."/>
            <person name="Xie B.-B."/>
            <person name="Qin Q.-L."/>
            <person name="Rong J.-C."/>
            <person name="Zhang Y.-Z."/>
        </authorList>
    </citation>
    <scope>NUCLEOTIDE SEQUENCE [LARGE SCALE GENOMIC DNA]</scope>
    <source>
        <strain evidence="3 4">SM1211</strain>
    </source>
</reference>
<dbReference type="Proteomes" id="UP000231259">
    <property type="component" value="Unassembled WGS sequence"/>
</dbReference>
<evidence type="ECO:0000259" key="2">
    <source>
        <dbReference type="Pfam" id="PF01464"/>
    </source>
</evidence>
<dbReference type="Pfam" id="PF01464">
    <property type="entry name" value="SLT"/>
    <property type="match status" value="1"/>
</dbReference>
<organism evidence="3 4">
    <name type="scientific">Puniceibacterium antarcticum</name>
    <dbReference type="NCBI Taxonomy" id="1206336"/>
    <lineage>
        <taxon>Bacteria</taxon>
        <taxon>Pseudomonadati</taxon>
        <taxon>Pseudomonadota</taxon>
        <taxon>Alphaproteobacteria</taxon>
        <taxon>Rhodobacterales</taxon>
        <taxon>Paracoccaceae</taxon>
        <taxon>Puniceibacterium</taxon>
    </lineage>
</organism>
<sequence length="159" mass="17705">MWTLAAVSALRGHAKTLPRLVPRDIDAWCPAYRHADKAEREAFWIGLLSAMAKHESTYRPNAVGGGRWYGLLQIFPGTARNYGCRARSGDELTSGPANLSCALRIMSKTVARDGVVSNGMRGVAADWGPFRSEEKREDMMSWTRSQSYCQMPEQDPPEN</sequence>